<evidence type="ECO:0000313" key="3">
    <source>
        <dbReference type="EMBL" id="GAA2912697.1"/>
    </source>
</evidence>
<dbReference type="Proteomes" id="UP001501102">
    <property type="component" value="Unassembled WGS sequence"/>
</dbReference>
<evidence type="ECO:0000313" key="2">
    <source>
        <dbReference type="EMBL" id="AMT92124.1"/>
    </source>
</evidence>
<feature type="domain" description="Flavoprotein" evidence="1">
    <location>
        <begin position="13"/>
        <end position="187"/>
    </location>
</feature>
<organism evidence="2">
    <name type="scientific">Streptomyces thioluteus</name>
    <dbReference type="NCBI Taxonomy" id="66431"/>
    <lineage>
        <taxon>Bacteria</taxon>
        <taxon>Bacillati</taxon>
        <taxon>Actinomycetota</taxon>
        <taxon>Actinomycetes</taxon>
        <taxon>Kitasatosporales</taxon>
        <taxon>Streptomycetaceae</taxon>
        <taxon>Streptomyces</taxon>
    </lineage>
</organism>
<accession>A0A144LI68</accession>
<reference evidence="3" key="3">
    <citation type="submission" date="2023-12" db="EMBL/GenBank/DDBJ databases">
        <authorList>
            <person name="Sun Q."/>
            <person name="Inoue M."/>
        </authorList>
    </citation>
    <scope>NUCLEOTIDE SEQUENCE</scope>
    <source>
        <strain evidence="3">JCM 4087</strain>
    </source>
</reference>
<dbReference type="GO" id="GO:0071513">
    <property type="term" value="C:phosphopantothenoylcysteine decarboxylase complex"/>
    <property type="evidence" value="ECO:0007669"/>
    <property type="project" value="TreeGrafter"/>
</dbReference>
<gene>
    <name evidence="2" type="primary">autF</name>
    <name evidence="3" type="ORF">GCM10020221_05560</name>
</gene>
<evidence type="ECO:0000259" key="1">
    <source>
        <dbReference type="Pfam" id="PF02441"/>
    </source>
</evidence>
<dbReference type="AlphaFoldDB" id="A0A144LI68"/>
<dbReference type="GO" id="GO:0015937">
    <property type="term" value="P:coenzyme A biosynthetic process"/>
    <property type="evidence" value="ECO:0007669"/>
    <property type="project" value="TreeGrafter"/>
</dbReference>
<dbReference type="GO" id="GO:0010181">
    <property type="term" value="F:FMN binding"/>
    <property type="evidence" value="ECO:0007669"/>
    <property type="project" value="TreeGrafter"/>
</dbReference>
<reference evidence="3 4" key="2">
    <citation type="journal article" date="2019" name="Int. J. Syst. Evol. Microbiol.">
        <title>The Global Catalogue of Microorganisms (GCM) 10K type strain sequencing project: providing services to taxonomists for standard genome sequencing and annotation.</title>
        <authorList>
            <consortium name="The Broad Institute Genomics Platform"/>
            <consortium name="The Broad Institute Genome Sequencing Center for Infectious Disease"/>
            <person name="Wu L."/>
            <person name="Ma J."/>
        </authorList>
    </citation>
    <scope>NUCLEOTIDE SEQUENCE [LARGE SCALE GENOMIC DNA]</scope>
    <source>
        <strain evidence="3 4">JCM 4087</strain>
    </source>
</reference>
<dbReference type="SUPFAM" id="SSF52507">
    <property type="entry name" value="Homo-oligomeric flavin-containing Cys decarboxylases, HFCD"/>
    <property type="match status" value="1"/>
</dbReference>
<dbReference type="PANTHER" id="PTHR14359">
    <property type="entry name" value="HOMO-OLIGOMERIC FLAVIN CONTAINING CYS DECARBOXYLASE FAMILY"/>
    <property type="match status" value="1"/>
</dbReference>
<dbReference type="PANTHER" id="PTHR14359:SF6">
    <property type="entry name" value="PHOSPHOPANTOTHENOYLCYSTEINE DECARBOXYLASE"/>
    <property type="match status" value="1"/>
</dbReference>
<dbReference type="Pfam" id="PF02441">
    <property type="entry name" value="Flavoprotein"/>
    <property type="match status" value="1"/>
</dbReference>
<dbReference type="RefSeq" id="WP_344960722.1">
    <property type="nucleotide sequence ID" value="NZ_BAAAXZ010000022.1"/>
</dbReference>
<dbReference type="InterPro" id="IPR003382">
    <property type="entry name" value="Flavoprotein"/>
</dbReference>
<reference evidence="2" key="1">
    <citation type="journal article" date="2016" name="Biochem. Biophys. Res. Commun.">
        <title>Identification of an unusual type II thioesterase in the dithiolopyrrolone antibiotics biosynthetic pathway.</title>
        <authorList>
            <person name="Zhai Y."/>
            <person name="Bai S."/>
            <person name="Liu J."/>
            <person name="Yang L."/>
            <person name="Han L."/>
            <person name="Huang X."/>
            <person name="He J."/>
        </authorList>
    </citation>
    <scope>NUCLEOTIDE SEQUENCE</scope>
    <source>
        <strain evidence="2">DSM 40027</strain>
    </source>
</reference>
<keyword evidence="4" id="KW-1185">Reference proteome</keyword>
<evidence type="ECO:0000313" key="4">
    <source>
        <dbReference type="Proteomes" id="UP001501102"/>
    </source>
</evidence>
<dbReference type="EMBL" id="KU753007">
    <property type="protein sequence ID" value="AMT92124.1"/>
    <property type="molecule type" value="Genomic_DNA"/>
</dbReference>
<dbReference type="GO" id="GO:0004633">
    <property type="term" value="F:phosphopantothenoylcysteine decarboxylase activity"/>
    <property type="evidence" value="ECO:0007669"/>
    <property type="project" value="TreeGrafter"/>
</dbReference>
<protein>
    <submittedName>
        <fullName evidence="2">Phosphopantothenoylcysteine decarboxylase</fullName>
    </submittedName>
</protein>
<dbReference type="InterPro" id="IPR036551">
    <property type="entry name" value="Flavin_trans-like"/>
</dbReference>
<name>A0A144LI68_STRTU</name>
<dbReference type="EMBL" id="BAAAXZ010000022">
    <property type="protein sequence ID" value="GAA2912697.1"/>
    <property type="molecule type" value="Genomic_DNA"/>
</dbReference>
<proteinExistence type="predicted"/>
<dbReference type="Gene3D" id="3.40.50.1950">
    <property type="entry name" value="Flavin prenyltransferase-like"/>
    <property type="match status" value="1"/>
</dbReference>
<sequence length="195" mass="20661">MLNATDVPSGGPRVLIGATGSVAVTALPSYLDELRGRLGGTYTVLMSHTATSFIPPDTVRLSAERVVHGEAPSDWPTDKPSRLVADHDILVVLPATANILSAAATGAAPNRIATVVLASNFPVVFFPSMGGPMWNKAAVQRNVAQIREDGHHIPEPDWHDSFDIHSGLTTHHPTMPSPAKVAEIVGELLEKSRTA</sequence>